<dbReference type="GO" id="GO:0005524">
    <property type="term" value="F:ATP binding"/>
    <property type="evidence" value="ECO:0007669"/>
    <property type="project" value="UniProtKB-UniRule"/>
</dbReference>
<dbReference type="SUPFAM" id="SSF56112">
    <property type="entry name" value="Protein kinase-like (PK-like)"/>
    <property type="match status" value="1"/>
</dbReference>
<keyword evidence="3" id="KW-0433">Leucine-rich repeat</keyword>
<proteinExistence type="inferred from homology"/>
<dbReference type="Pfam" id="PF00560">
    <property type="entry name" value="LRR_1"/>
    <property type="match status" value="3"/>
</dbReference>
<keyword evidence="6 11" id="KW-1133">Transmembrane helix</keyword>
<keyword evidence="9" id="KW-0547">Nucleotide-binding</keyword>
<comment type="subcellular location">
    <subcellularLocation>
        <location evidence="1">Membrane</location>
        <topology evidence="1">Single-pass membrane protein</topology>
    </subcellularLocation>
</comment>
<feature type="binding site" evidence="9">
    <location>
        <position position="325"/>
    </location>
    <ligand>
        <name>ATP</name>
        <dbReference type="ChEBI" id="CHEBI:30616"/>
    </ligand>
</feature>
<keyword evidence="5" id="KW-0677">Repeat</keyword>
<reference evidence="13" key="1">
    <citation type="submission" date="2020-03" db="EMBL/GenBank/DDBJ databases">
        <title>Castanea mollissima Vanexum genome sequencing.</title>
        <authorList>
            <person name="Staton M."/>
        </authorList>
    </citation>
    <scope>NUCLEOTIDE SEQUENCE</scope>
    <source>
        <tissue evidence="13">Leaf</tissue>
    </source>
</reference>
<keyword evidence="7 11" id="KW-0472">Membrane</keyword>
<dbReference type="Proteomes" id="UP000737018">
    <property type="component" value="Unassembled WGS sequence"/>
</dbReference>
<feature type="transmembrane region" description="Helical" evidence="11">
    <location>
        <begin position="239"/>
        <end position="262"/>
    </location>
</feature>
<dbReference type="PANTHER" id="PTHR48056:SF84">
    <property type="entry name" value="PROTEIN KINASE DOMAIN-CONTAINING PROTEIN"/>
    <property type="match status" value="1"/>
</dbReference>
<evidence type="ECO:0000256" key="1">
    <source>
        <dbReference type="ARBA" id="ARBA00004167"/>
    </source>
</evidence>
<accession>A0A8J4R7D9</accession>
<dbReference type="Pfam" id="PF13855">
    <property type="entry name" value="LRR_8"/>
    <property type="match status" value="1"/>
</dbReference>
<protein>
    <recommendedName>
        <fullName evidence="12">Serine-threonine/tyrosine-protein kinase catalytic domain-containing protein</fullName>
    </recommendedName>
</protein>
<dbReference type="Pfam" id="PF07714">
    <property type="entry name" value="PK_Tyr_Ser-Thr"/>
    <property type="match status" value="1"/>
</dbReference>
<evidence type="ECO:0000313" key="14">
    <source>
        <dbReference type="Proteomes" id="UP000737018"/>
    </source>
</evidence>
<evidence type="ECO:0000256" key="9">
    <source>
        <dbReference type="PROSITE-ProRule" id="PRU10141"/>
    </source>
</evidence>
<evidence type="ECO:0000256" key="5">
    <source>
        <dbReference type="ARBA" id="ARBA00022737"/>
    </source>
</evidence>
<keyword evidence="9" id="KW-0067">ATP-binding</keyword>
<evidence type="ECO:0000259" key="12">
    <source>
        <dbReference type="Pfam" id="PF07714"/>
    </source>
</evidence>
<evidence type="ECO:0000256" key="3">
    <source>
        <dbReference type="ARBA" id="ARBA00022614"/>
    </source>
</evidence>
<evidence type="ECO:0000256" key="8">
    <source>
        <dbReference type="ARBA" id="ARBA00023180"/>
    </source>
</evidence>
<dbReference type="OrthoDB" id="2021138at2759"/>
<feature type="region of interest" description="Disordered" evidence="10">
    <location>
        <begin position="465"/>
        <end position="490"/>
    </location>
</feature>
<comment type="similarity">
    <text evidence="2">Belongs to the RLP family.</text>
</comment>
<evidence type="ECO:0000256" key="7">
    <source>
        <dbReference type="ARBA" id="ARBA00023136"/>
    </source>
</evidence>
<dbReference type="FunFam" id="3.80.10.10:FF:000111">
    <property type="entry name" value="LRR receptor-like serine/threonine-protein kinase ERECTA"/>
    <property type="match status" value="1"/>
</dbReference>
<dbReference type="AlphaFoldDB" id="A0A8J4R7D9"/>
<dbReference type="InterPro" id="IPR050647">
    <property type="entry name" value="Plant_LRR-RLKs"/>
</dbReference>
<dbReference type="InterPro" id="IPR001245">
    <property type="entry name" value="Ser-Thr/Tyr_kinase_cat_dom"/>
</dbReference>
<evidence type="ECO:0000256" key="10">
    <source>
        <dbReference type="SAM" id="MobiDB-lite"/>
    </source>
</evidence>
<sequence>MYNSFSGEIPESYGNCKSLYRVRLKQNNLSGSVPESFWGLPHVYLLELEDNSLSGNISRMISGSFNLSQLLISKNQFSGLIPEEIGSLNNLFKFSGSYNRLTGPIPGSFVKLSELGELDLSNNELLGKIPEGIQAWKKLNELNLANNRLYGEIPSEIGSLPVINYLDLSGNHLSGKIPIELQNLKLNTLNLSNNWLSGDLPPHYANENYRNSFLGNPGLCGYLPDLCPSVGGGMKEENLWIFGSIFMLASIVLIVGVVVFCWKYRTYKENKKRTMSKWKWKSFHKLGFSEFEIMDCLNEENVIGSGGSGKVYKVVLSNGETVAMKSLGRILELLQVVAAVSSRGGEPMSVIAGSWGYIAPEYAYTLRVNEKSDIYSFGVVILELVTGRRPIDPEFGEKELVKWVSTTIDQKGIDHVIDPTLESKYKEEISKILDIGLLCAGLLPIKRPAMRIVVRLLQEAGAGNKSKSVHKDGKFSPHYQEDASDQGGTV</sequence>
<dbReference type="InterPro" id="IPR017441">
    <property type="entry name" value="Protein_kinase_ATP_BS"/>
</dbReference>
<dbReference type="PANTHER" id="PTHR48056">
    <property type="entry name" value="LRR RECEPTOR-LIKE SERINE/THREONINE-PROTEIN KINASE-RELATED"/>
    <property type="match status" value="1"/>
</dbReference>
<dbReference type="GO" id="GO:0004672">
    <property type="term" value="F:protein kinase activity"/>
    <property type="evidence" value="ECO:0007669"/>
    <property type="project" value="InterPro"/>
</dbReference>
<dbReference type="InterPro" id="IPR032675">
    <property type="entry name" value="LRR_dom_sf"/>
</dbReference>
<dbReference type="Gene3D" id="3.80.10.10">
    <property type="entry name" value="Ribonuclease Inhibitor"/>
    <property type="match status" value="1"/>
</dbReference>
<organism evidence="13 14">
    <name type="scientific">Castanea mollissima</name>
    <name type="common">Chinese chestnut</name>
    <dbReference type="NCBI Taxonomy" id="60419"/>
    <lineage>
        <taxon>Eukaryota</taxon>
        <taxon>Viridiplantae</taxon>
        <taxon>Streptophyta</taxon>
        <taxon>Embryophyta</taxon>
        <taxon>Tracheophyta</taxon>
        <taxon>Spermatophyta</taxon>
        <taxon>Magnoliopsida</taxon>
        <taxon>eudicotyledons</taxon>
        <taxon>Gunneridae</taxon>
        <taxon>Pentapetalae</taxon>
        <taxon>rosids</taxon>
        <taxon>fabids</taxon>
        <taxon>Fagales</taxon>
        <taxon>Fagaceae</taxon>
        <taxon>Castanea</taxon>
    </lineage>
</organism>
<dbReference type="Gene3D" id="1.10.510.10">
    <property type="entry name" value="Transferase(Phosphotransferase) domain 1"/>
    <property type="match status" value="1"/>
</dbReference>
<dbReference type="PROSITE" id="PS00107">
    <property type="entry name" value="PROTEIN_KINASE_ATP"/>
    <property type="match status" value="1"/>
</dbReference>
<feature type="domain" description="Serine-threonine/tyrosine-protein kinase catalytic" evidence="12">
    <location>
        <begin position="357"/>
        <end position="404"/>
    </location>
</feature>
<gene>
    <name evidence="13" type="ORF">CMV_016287</name>
</gene>
<name>A0A8J4R7D9_9ROSI</name>
<dbReference type="InterPro" id="IPR011009">
    <property type="entry name" value="Kinase-like_dom_sf"/>
</dbReference>
<evidence type="ECO:0000313" key="13">
    <source>
        <dbReference type="EMBL" id="KAF3958838.1"/>
    </source>
</evidence>
<evidence type="ECO:0000256" key="2">
    <source>
        <dbReference type="ARBA" id="ARBA00009592"/>
    </source>
</evidence>
<dbReference type="SUPFAM" id="SSF52058">
    <property type="entry name" value="L domain-like"/>
    <property type="match status" value="1"/>
</dbReference>
<feature type="compositionally biased region" description="Basic and acidic residues" evidence="10">
    <location>
        <begin position="469"/>
        <end position="481"/>
    </location>
</feature>
<dbReference type="Gene3D" id="3.30.200.20">
    <property type="entry name" value="Phosphorylase Kinase, domain 1"/>
    <property type="match status" value="1"/>
</dbReference>
<evidence type="ECO:0000256" key="4">
    <source>
        <dbReference type="ARBA" id="ARBA00022692"/>
    </source>
</evidence>
<dbReference type="InterPro" id="IPR001611">
    <property type="entry name" value="Leu-rich_rpt"/>
</dbReference>
<dbReference type="EMBL" id="JRKL02002465">
    <property type="protein sequence ID" value="KAF3958838.1"/>
    <property type="molecule type" value="Genomic_DNA"/>
</dbReference>
<keyword evidence="14" id="KW-1185">Reference proteome</keyword>
<dbReference type="GO" id="GO:0033612">
    <property type="term" value="F:receptor serine/threonine kinase binding"/>
    <property type="evidence" value="ECO:0007669"/>
    <property type="project" value="TreeGrafter"/>
</dbReference>
<keyword evidence="8" id="KW-0325">Glycoprotein</keyword>
<keyword evidence="4 11" id="KW-0812">Transmembrane</keyword>
<dbReference type="GO" id="GO:0016020">
    <property type="term" value="C:membrane"/>
    <property type="evidence" value="ECO:0007669"/>
    <property type="project" value="UniProtKB-SubCell"/>
</dbReference>
<comment type="caution">
    <text evidence="13">The sequence shown here is derived from an EMBL/GenBank/DDBJ whole genome shotgun (WGS) entry which is preliminary data.</text>
</comment>
<evidence type="ECO:0000256" key="6">
    <source>
        <dbReference type="ARBA" id="ARBA00022989"/>
    </source>
</evidence>
<evidence type="ECO:0000256" key="11">
    <source>
        <dbReference type="SAM" id="Phobius"/>
    </source>
</evidence>